<dbReference type="Proteomes" id="UP001472677">
    <property type="component" value="Unassembled WGS sequence"/>
</dbReference>
<sequence length="86" mass="9620">MYIETDFFQSRRIWRRRRRSRWLTDGGCGSISAGAGVGEEDGGDLVGAEVGAWPRAQPTMRAERSKQATALAIVNTVKLRKLNKRV</sequence>
<gene>
    <name evidence="1" type="ORF">V6N12_065607</name>
</gene>
<name>A0ABR2G975_9ROSI</name>
<protein>
    <submittedName>
        <fullName evidence="1">Uncharacterized protein</fullName>
    </submittedName>
</protein>
<accession>A0ABR2G975</accession>
<reference evidence="1 2" key="1">
    <citation type="journal article" date="2024" name="G3 (Bethesda)">
        <title>Genome assembly of Hibiscus sabdariffa L. provides insights into metabolisms of medicinal natural products.</title>
        <authorList>
            <person name="Kim T."/>
        </authorList>
    </citation>
    <scope>NUCLEOTIDE SEQUENCE [LARGE SCALE GENOMIC DNA]</scope>
    <source>
        <strain evidence="1">TK-2024</strain>
        <tissue evidence="1">Old leaves</tissue>
    </source>
</reference>
<proteinExistence type="predicted"/>
<evidence type="ECO:0000313" key="1">
    <source>
        <dbReference type="EMBL" id="KAK8597131.1"/>
    </source>
</evidence>
<comment type="caution">
    <text evidence="1">The sequence shown here is derived from an EMBL/GenBank/DDBJ whole genome shotgun (WGS) entry which is preliminary data.</text>
</comment>
<evidence type="ECO:0000313" key="2">
    <source>
        <dbReference type="Proteomes" id="UP001472677"/>
    </source>
</evidence>
<keyword evidence="2" id="KW-1185">Reference proteome</keyword>
<dbReference type="EMBL" id="JBBPBM010000002">
    <property type="protein sequence ID" value="KAK8597131.1"/>
    <property type="molecule type" value="Genomic_DNA"/>
</dbReference>
<organism evidence="1 2">
    <name type="scientific">Hibiscus sabdariffa</name>
    <name type="common">roselle</name>
    <dbReference type="NCBI Taxonomy" id="183260"/>
    <lineage>
        <taxon>Eukaryota</taxon>
        <taxon>Viridiplantae</taxon>
        <taxon>Streptophyta</taxon>
        <taxon>Embryophyta</taxon>
        <taxon>Tracheophyta</taxon>
        <taxon>Spermatophyta</taxon>
        <taxon>Magnoliopsida</taxon>
        <taxon>eudicotyledons</taxon>
        <taxon>Gunneridae</taxon>
        <taxon>Pentapetalae</taxon>
        <taxon>rosids</taxon>
        <taxon>malvids</taxon>
        <taxon>Malvales</taxon>
        <taxon>Malvaceae</taxon>
        <taxon>Malvoideae</taxon>
        <taxon>Hibiscus</taxon>
    </lineage>
</organism>